<accession>A0A0A9BV99</accession>
<protein>
    <submittedName>
        <fullName evidence="2">Uncharacterized protein</fullName>
    </submittedName>
</protein>
<reference evidence="2" key="1">
    <citation type="submission" date="2014-09" db="EMBL/GenBank/DDBJ databases">
        <authorList>
            <person name="Magalhaes I.L.F."/>
            <person name="Oliveira U."/>
            <person name="Santos F.R."/>
            <person name="Vidigal T.H.D.A."/>
            <person name="Brescovit A.D."/>
            <person name="Santos A.J."/>
        </authorList>
    </citation>
    <scope>NUCLEOTIDE SEQUENCE</scope>
    <source>
        <tissue evidence="2">Shoot tissue taken approximately 20 cm above the soil surface</tissue>
    </source>
</reference>
<feature type="compositionally biased region" description="Polar residues" evidence="1">
    <location>
        <begin position="31"/>
        <end position="45"/>
    </location>
</feature>
<evidence type="ECO:0000256" key="1">
    <source>
        <dbReference type="SAM" id="MobiDB-lite"/>
    </source>
</evidence>
<name>A0A0A9BV99_ARUDO</name>
<feature type="compositionally biased region" description="Basic residues" evidence="1">
    <location>
        <begin position="18"/>
        <end position="27"/>
    </location>
</feature>
<organism evidence="2">
    <name type="scientific">Arundo donax</name>
    <name type="common">Giant reed</name>
    <name type="synonym">Donax arundinaceus</name>
    <dbReference type="NCBI Taxonomy" id="35708"/>
    <lineage>
        <taxon>Eukaryota</taxon>
        <taxon>Viridiplantae</taxon>
        <taxon>Streptophyta</taxon>
        <taxon>Embryophyta</taxon>
        <taxon>Tracheophyta</taxon>
        <taxon>Spermatophyta</taxon>
        <taxon>Magnoliopsida</taxon>
        <taxon>Liliopsida</taxon>
        <taxon>Poales</taxon>
        <taxon>Poaceae</taxon>
        <taxon>PACMAD clade</taxon>
        <taxon>Arundinoideae</taxon>
        <taxon>Arundineae</taxon>
        <taxon>Arundo</taxon>
    </lineage>
</organism>
<sequence length="161" mass="17045">MHTVTIVQGTVESTTAKKQIKTNKLKPARPATTNQATSRPTTARNDQPAMMNGPPECIYSQRKSLGQPLPQLLRITLRSMGRLRLIPSTLALMAVHRQSAASRSTSPSSSEQHGSYGGEPILAFTRPSTLAHTPSFSASLGHDPWRPGFGVGGFGAGGGGQ</sequence>
<feature type="compositionally biased region" description="Low complexity" evidence="1">
    <location>
        <begin position="100"/>
        <end position="110"/>
    </location>
</feature>
<evidence type="ECO:0000313" key="2">
    <source>
        <dbReference type="EMBL" id="JAD67246.1"/>
    </source>
</evidence>
<proteinExistence type="predicted"/>
<reference evidence="2" key="2">
    <citation type="journal article" date="2015" name="Data Brief">
        <title>Shoot transcriptome of the giant reed, Arundo donax.</title>
        <authorList>
            <person name="Barrero R.A."/>
            <person name="Guerrero F.D."/>
            <person name="Moolhuijzen P."/>
            <person name="Goolsby J.A."/>
            <person name="Tidwell J."/>
            <person name="Bellgard S.E."/>
            <person name="Bellgard M.I."/>
        </authorList>
    </citation>
    <scope>NUCLEOTIDE SEQUENCE</scope>
    <source>
        <tissue evidence="2">Shoot tissue taken approximately 20 cm above the soil surface</tissue>
    </source>
</reference>
<feature type="region of interest" description="Disordered" evidence="1">
    <location>
        <begin position="15"/>
        <end position="56"/>
    </location>
</feature>
<dbReference type="AlphaFoldDB" id="A0A0A9BV99"/>
<feature type="region of interest" description="Disordered" evidence="1">
    <location>
        <begin position="100"/>
        <end position="122"/>
    </location>
</feature>
<dbReference type="EMBL" id="GBRH01230649">
    <property type="protein sequence ID" value="JAD67246.1"/>
    <property type="molecule type" value="Transcribed_RNA"/>
</dbReference>